<dbReference type="CDD" id="cd00130">
    <property type="entry name" value="PAS"/>
    <property type="match status" value="1"/>
</dbReference>
<evidence type="ECO:0000313" key="9">
    <source>
        <dbReference type="Proteomes" id="UP000717624"/>
    </source>
</evidence>
<dbReference type="Pfam" id="PF25601">
    <property type="entry name" value="AAA_lid_14"/>
    <property type="match status" value="1"/>
</dbReference>
<accession>A0A938Y1S3</accession>
<dbReference type="PANTHER" id="PTHR32071:SF57">
    <property type="entry name" value="C4-DICARBOXYLATE TRANSPORT TRANSCRIPTIONAL REGULATORY PROTEIN DCTD"/>
    <property type="match status" value="1"/>
</dbReference>
<evidence type="ECO:0000256" key="4">
    <source>
        <dbReference type="ARBA" id="ARBA00023125"/>
    </source>
</evidence>
<keyword evidence="3" id="KW-0805">Transcription regulation</keyword>
<evidence type="ECO:0000259" key="6">
    <source>
        <dbReference type="PROSITE" id="PS50045"/>
    </source>
</evidence>
<dbReference type="Proteomes" id="UP000717624">
    <property type="component" value="Unassembled WGS sequence"/>
</dbReference>
<dbReference type="PROSITE" id="PS50045">
    <property type="entry name" value="SIGMA54_INTERACT_4"/>
    <property type="match status" value="1"/>
</dbReference>
<dbReference type="Gene3D" id="1.10.8.60">
    <property type="match status" value="1"/>
</dbReference>
<dbReference type="EMBL" id="JAFBEB010000014">
    <property type="protein sequence ID" value="MBM7591746.1"/>
    <property type="molecule type" value="Genomic_DNA"/>
</dbReference>
<dbReference type="InterPro" id="IPR036388">
    <property type="entry name" value="WH-like_DNA-bd_sf"/>
</dbReference>
<dbReference type="Pfam" id="PF00989">
    <property type="entry name" value="PAS"/>
    <property type="match status" value="1"/>
</dbReference>
<evidence type="ECO:0000256" key="3">
    <source>
        <dbReference type="ARBA" id="ARBA00023015"/>
    </source>
</evidence>
<dbReference type="CDD" id="cd00009">
    <property type="entry name" value="AAA"/>
    <property type="match status" value="1"/>
</dbReference>
<protein>
    <submittedName>
        <fullName evidence="8">PAS domain S-box-containing protein</fullName>
    </submittedName>
</protein>
<gene>
    <name evidence="8" type="ORF">JOD01_003397</name>
</gene>
<dbReference type="InterPro" id="IPR013767">
    <property type="entry name" value="PAS_fold"/>
</dbReference>
<dbReference type="InterPro" id="IPR058031">
    <property type="entry name" value="AAA_lid_NorR"/>
</dbReference>
<dbReference type="AlphaFoldDB" id="A0A938Y1S3"/>
<organism evidence="8 9">
    <name type="scientific">Brevibacillus fulvus</name>
    <dbReference type="NCBI Taxonomy" id="1125967"/>
    <lineage>
        <taxon>Bacteria</taxon>
        <taxon>Bacillati</taxon>
        <taxon>Bacillota</taxon>
        <taxon>Bacilli</taxon>
        <taxon>Bacillales</taxon>
        <taxon>Paenibacillaceae</taxon>
        <taxon>Brevibacillus</taxon>
    </lineage>
</organism>
<evidence type="ECO:0000256" key="2">
    <source>
        <dbReference type="ARBA" id="ARBA00022840"/>
    </source>
</evidence>
<dbReference type="GO" id="GO:0005524">
    <property type="term" value="F:ATP binding"/>
    <property type="evidence" value="ECO:0007669"/>
    <property type="project" value="UniProtKB-KW"/>
</dbReference>
<dbReference type="GO" id="GO:0003677">
    <property type="term" value="F:DNA binding"/>
    <property type="evidence" value="ECO:0007669"/>
    <property type="project" value="UniProtKB-KW"/>
</dbReference>
<dbReference type="SMART" id="SM00091">
    <property type="entry name" value="PAS"/>
    <property type="match status" value="1"/>
</dbReference>
<keyword evidence="5" id="KW-0804">Transcription</keyword>
<dbReference type="InterPro" id="IPR000014">
    <property type="entry name" value="PAS"/>
</dbReference>
<dbReference type="Pfam" id="PF00158">
    <property type="entry name" value="Sigma54_activat"/>
    <property type="match status" value="1"/>
</dbReference>
<dbReference type="PROSITE" id="PS00676">
    <property type="entry name" value="SIGMA54_INTERACT_2"/>
    <property type="match status" value="1"/>
</dbReference>
<dbReference type="InterPro" id="IPR035965">
    <property type="entry name" value="PAS-like_dom_sf"/>
</dbReference>
<dbReference type="InterPro" id="IPR002078">
    <property type="entry name" value="Sigma_54_int"/>
</dbReference>
<proteinExistence type="predicted"/>
<sequence>MGKPSVLLVTRSKKVCRTFEDNLRSIFGSQLDIFTHYEELEFDPSVLSQVKLLLLSNPNLLDSLPPVPEETAVMVARRTIHMTKLVPLMDLPAGTRCLFVTNALATAEDSVEVLKRLGFNHLVFTPFEPKMTLTEEQLEQIDLGITLGFPEYVPAGIKQIIDLNNRPLDLSTIFDIAQLFNLSVDKGHFYTADFFRDFVQLGRDLSISVANEKQLKQQLEAILNAVHEGIIGVDEQGTITFFNDDAGKLLRLSAEKCLGRHYRDVIPDFQLEEIFQTRSEISDQLIPFGSLFLLVTKNPIMLDGHFLGVVVTFQDVTKVQQMEQEIRKKSVQLGLTTKYSFANIIGVSDAIVSAKQAAIKLSREDFTVLITGENGTGKEVFAQAIHENSSRREGPFVPVNFAGLTESLAESELFGYEEGSFTGARKGGKIGLFELAHNGTIFLDEIGDAPLSIQAALLRVLQERQVMRVGGNRVIPVNVRVIAATNRNLMEMIESGSFREDLYYRLNVLPLQIPSLRDRQDDLFILIDYFLRSKQRRLHFSPEVREALLRYTWPGNIRELENFINYLLVISDGEQVEMQHLPDRFHRPSEAKPRPRVEQAIPSAAQEVEDTLFLLERHGSLNEYEDILENLWLCAKRQERVGRSTLSKMLTWPLSDAQIRNRLAILNRSGCIDVGVKKQGTQITSLGVQVLHAIKEERT</sequence>
<dbReference type="FunFam" id="3.40.50.300:FF:000006">
    <property type="entry name" value="DNA-binding transcriptional regulator NtrC"/>
    <property type="match status" value="1"/>
</dbReference>
<evidence type="ECO:0000256" key="5">
    <source>
        <dbReference type="ARBA" id="ARBA00023163"/>
    </source>
</evidence>
<feature type="domain" description="Sigma-54 factor interaction" evidence="6">
    <location>
        <begin position="344"/>
        <end position="569"/>
    </location>
</feature>
<dbReference type="Gene3D" id="1.10.10.10">
    <property type="entry name" value="Winged helix-like DNA-binding domain superfamily/Winged helix DNA-binding domain"/>
    <property type="match status" value="1"/>
</dbReference>
<dbReference type="GO" id="GO:0006355">
    <property type="term" value="P:regulation of DNA-templated transcription"/>
    <property type="evidence" value="ECO:0007669"/>
    <property type="project" value="InterPro"/>
</dbReference>
<keyword evidence="2" id="KW-0067">ATP-binding</keyword>
<dbReference type="Gene3D" id="3.40.50.300">
    <property type="entry name" value="P-loop containing nucleotide triphosphate hydrolases"/>
    <property type="match status" value="1"/>
</dbReference>
<dbReference type="InterPro" id="IPR003593">
    <property type="entry name" value="AAA+_ATPase"/>
</dbReference>
<keyword evidence="4" id="KW-0238">DNA-binding</keyword>
<dbReference type="PANTHER" id="PTHR32071">
    <property type="entry name" value="TRANSCRIPTIONAL REGULATORY PROTEIN"/>
    <property type="match status" value="1"/>
</dbReference>
<dbReference type="Gene3D" id="3.30.450.20">
    <property type="entry name" value="PAS domain"/>
    <property type="match status" value="1"/>
</dbReference>
<dbReference type="SUPFAM" id="SSF52540">
    <property type="entry name" value="P-loop containing nucleoside triphosphate hydrolases"/>
    <property type="match status" value="1"/>
</dbReference>
<feature type="domain" description="PAS" evidence="7">
    <location>
        <begin position="215"/>
        <end position="260"/>
    </location>
</feature>
<name>A0A938Y1S3_9BACL</name>
<keyword evidence="9" id="KW-1185">Reference proteome</keyword>
<dbReference type="InterPro" id="IPR025943">
    <property type="entry name" value="Sigma_54_int_dom_ATP-bd_2"/>
</dbReference>
<evidence type="ECO:0000313" key="8">
    <source>
        <dbReference type="EMBL" id="MBM7591746.1"/>
    </source>
</evidence>
<dbReference type="PROSITE" id="PS50112">
    <property type="entry name" value="PAS"/>
    <property type="match status" value="1"/>
</dbReference>
<dbReference type="PROSITE" id="PS00688">
    <property type="entry name" value="SIGMA54_INTERACT_3"/>
    <property type="match status" value="1"/>
</dbReference>
<dbReference type="RefSeq" id="WP_204519437.1">
    <property type="nucleotide sequence ID" value="NZ_BAABIN010000012.1"/>
</dbReference>
<dbReference type="InterPro" id="IPR025944">
    <property type="entry name" value="Sigma_54_int_dom_CS"/>
</dbReference>
<comment type="caution">
    <text evidence="8">The sequence shown here is derived from an EMBL/GenBank/DDBJ whole genome shotgun (WGS) entry which is preliminary data.</text>
</comment>
<dbReference type="InterPro" id="IPR027417">
    <property type="entry name" value="P-loop_NTPase"/>
</dbReference>
<evidence type="ECO:0000259" key="7">
    <source>
        <dbReference type="PROSITE" id="PS50112"/>
    </source>
</evidence>
<keyword evidence="1" id="KW-0547">Nucleotide-binding</keyword>
<reference evidence="8" key="1">
    <citation type="submission" date="2021-01" db="EMBL/GenBank/DDBJ databases">
        <title>Genomic Encyclopedia of Type Strains, Phase IV (KMG-IV): sequencing the most valuable type-strain genomes for metagenomic binning, comparative biology and taxonomic classification.</title>
        <authorList>
            <person name="Goeker M."/>
        </authorList>
    </citation>
    <scope>NUCLEOTIDE SEQUENCE</scope>
    <source>
        <strain evidence="8">DSM 25523</strain>
    </source>
</reference>
<dbReference type="SMART" id="SM00382">
    <property type="entry name" value="AAA"/>
    <property type="match status" value="1"/>
</dbReference>
<dbReference type="SUPFAM" id="SSF55785">
    <property type="entry name" value="PYP-like sensor domain (PAS domain)"/>
    <property type="match status" value="1"/>
</dbReference>
<dbReference type="NCBIfam" id="TIGR00229">
    <property type="entry name" value="sensory_box"/>
    <property type="match status" value="1"/>
</dbReference>
<evidence type="ECO:0000256" key="1">
    <source>
        <dbReference type="ARBA" id="ARBA00022741"/>
    </source>
</evidence>